<feature type="transmembrane region" description="Helical" evidence="4">
    <location>
        <begin position="373"/>
        <end position="391"/>
    </location>
</feature>
<dbReference type="RefSeq" id="WP_348267896.1">
    <property type="nucleotide sequence ID" value="NZ_CP121194.1"/>
</dbReference>
<keyword evidence="3 4" id="KW-0472">Membrane</keyword>
<feature type="transmembrane region" description="Helical" evidence="4">
    <location>
        <begin position="78"/>
        <end position="96"/>
    </location>
</feature>
<accession>A0AAU7CZG0</accession>
<evidence type="ECO:0000256" key="4">
    <source>
        <dbReference type="SAM" id="Phobius"/>
    </source>
</evidence>
<dbReference type="AlphaFoldDB" id="A0AAU7CZG0"/>
<dbReference type="Pfam" id="PF07690">
    <property type="entry name" value="MFS_1"/>
    <property type="match status" value="1"/>
</dbReference>
<dbReference type="InterPro" id="IPR020846">
    <property type="entry name" value="MFS_dom"/>
</dbReference>
<feature type="transmembrane region" description="Helical" evidence="4">
    <location>
        <begin position="102"/>
        <end position="123"/>
    </location>
</feature>
<evidence type="ECO:0000313" key="6">
    <source>
        <dbReference type="EMBL" id="XBH10389.1"/>
    </source>
</evidence>
<feature type="transmembrane region" description="Helical" evidence="4">
    <location>
        <begin position="135"/>
        <end position="157"/>
    </location>
</feature>
<dbReference type="PROSITE" id="PS50850">
    <property type="entry name" value="MFS"/>
    <property type="match status" value="1"/>
</dbReference>
<dbReference type="Gene3D" id="1.20.1250.20">
    <property type="entry name" value="MFS general substrate transporter like domains"/>
    <property type="match status" value="1"/>
</dbReference>
<dbReference type="PANTHER" id="PTHR42910:SF1">
    <property type="entry name" value="MAJOR FACILITATOR SUPERFAMILY (MFS) PROFILE DOMAIN-CONTAINING PROTEIN"/>
    <property type="match status" value="1"/>
</dbReference>
<feature type="domain" description="Major facilitator superfamily (MFS) profile" evidence="5">
    <location>
        <begin position="1"/>
        <end position="395"/>
    </location>
</feature>
<dbReference type="GO" id="GO:0022857">
    <property type="term" value="F:transmembrane transporter activity"/>
    <property type="evidence" value="ECO:0007669"/>
    <property type="project" value="InterPro"/>
</dbReference>
<evidence type="ECO:0000259" key="5">
    <source>
        <dbReference type="PROSITE" id="PS50850"/>
    </source>
</evidence>
<feature type="transmembrane region" description="Helical" evidence="4">
    <location>
        <begin position="219"/>
        <end position="239"/>
    </location>
</feature>
<dbReference type="InterPro" id="IPR036259">
    <property type="entry name" value="MFS_trans_sf"/>
</dbReference>
<dbReference type="CDD" id="cd17324">
    <property type="entry name" value="MFS_NepI_like"/>
    <property type="match status" value="1"/>
</dbReference>
<feature type="transmembrane region" description="Helical" evidence="4">
    <location>
        <begin position="305"/>
        <end position="324"/>
    </location>
</feature>
<dbReference type="InterPro" id="IPR011701">
    <property type="entry name" value="MFS"/>
</dbReference>
<keyword evidence="2 4" id="KW-1133">Transmembrane helix</keyword>
<feature type="transmembrane region" description="Helical" evidence="4">
    <location>
        <begin position="163"/>
        <end position="185"/>
    </location>
</feature>
<dbReference type="EMBL" id="CP121194">
    <property type="protein sequence ID" value="XBH10389.1"/>
    <property type="molecule type" value="Genomic_DNA"/>
</dbReference>
<evidence type="ECO:0000256" key="3">
    <source>
        <dbReference type="ARBA" id="ARBA00023136"/>
    </source>
</evidence>
<proteinExistence type="predicted"/>
<dbReference type="SUPFAM" id="SSF103473">
    <property type="entry name" value="MFS general substrate transporter"/>
    <property type="match status" value="1"/>
</dbReference>
<evidence type="ECO:0000256" key="1">
    <source>
        <dbReference type="ARBA" id="ARBA00022692"/>
    </source>
</evidence>
<sequence>MTKTSSAASRAPLPFLGLACAVGVSTMYYNQPLLLEMGHTYGATAGRTGFVAVATQVGYAMGLLFFVPLGDLLERRALMMRMFAAVAVALVLVALAPSLSWLIAGSVLIGMFASVTHVVLPIAPDLVSDEQRGRAIGIVMTGLLLGILLARTFAGWVSNVTGWRYVFVIAAVMNAAFVPLLWRVMPKLPPKQKLRYRDAMKSLWTLYRTQPLLRESSELGALVFASFSCFWTTLAFLLYSHYGMGAGIAGTFGIVGAAGAMVAPIAGRMSDKHGSRWVVSVGMSLLAVSYLLLWGEESARISTTLHMMALVVGVVVLDMGAQMTQVANQTRIFGLDASARSRLNTVYMTVYFTGAAVGSALATLAWVHWKWNGVSVLALGLIGLAFVRHAMGDKGGNGLEHRPLTIEDELMEA</sequence>
<feature type="transmembrane region" description="Helical" evidence="4">
    <location>
        <begin position="245"/>
        <end position="265"/>
    </location>
</feature>
<feature type="transmembrane region" description="Helical" evidence="4">
    <location>
        <begin position="49"/>
        <end position="66"/>
    </location>
</feature>
<keyword evidence="1 4" id="KW-0812">Transmembrane</keyword>
<feature type="transmembrane region" description="Helical" evidence="4">
    <location>
        <begin position="277"/>
        <end position="293"/>
    </location>
</feature>
<name>A0AAU7CZG0_9BACT</name>
<feature type="transmembrane region" description="Helical" evidence="4">
    <location>
        <begin position="345"/>
        <end position="367"/>
    </location>
</feature>
<dbReference type="PANTHER" id="PTHR42910">
    <property type="entry name" value="TRANSPORTER SCO4007-RELATED"/>
    <property type="match status" value="1"/>
</dbReference>
<protein>
    <submittedName>
        <fullName evidence="6">MFS transporter</fullName>
    </submittedName>
</protein>
<feature type="transmembrane region" description="Helical" evidence="4">
    <location>
        <begin position="12"/>
        <end position="29"/>
    </location>
</feature>
<organism evidence="6">
    <name type="scientific">Edaphobacter paludis</name>
    <dbReference type="NCBI Taxonomy" id="3035702"/>
    <lineage>
        <taxon>Bacteria</taxon>
        <taxon>Pseudomonadati</taxon>
        <taxon>Acidobacteriota</taxon>
        <taxon>Terriglobia</taxon>
        <taxon>Terriglobales</taxon>
        <taxon>Acidobacteriaceae</taxon>
        <taxon>Edaphobacter</taxon>
    </lineage>
</organism>
<evidence type="ECO:0000256" key="2">
    <source>
        <dbReference type="ARBA" id="ARBA00022989"/>
    </source>
</evidence>
<dbReference type="KEGG" id="epl:P4G45_01315"/>
<reference evidence="6" key="1">
    <citation type="submission" date="2023-03" db="EMBL/GenBank/DDBJ databases">
        <title>Edaphobacter sp.</title>
        <authorList>
            <person name="Huber K.J."/>
            <person name="Papendorf J."/>
            <person name="Pilke C."/>
            <person name="Bunk B."/>
            <person name="Sproeer C."/>
            <person name="Pester M."/>
        </authorList>
    </citation>
    <scope>NUCLEOTIDE SEQUENCE</scope>
    <source>
        <strain evidence="6">DSM 109919</strain>
    </source>
</reference>
<gene>
    <name evidence="6" type="ORF">P4G45_01315</name>
</gene>